<dbReference type="AlphaFoldDB" id="A0A1G2PMF9"/>
<keyword evidence="1" id="KW-1133">Transmembrane helix</keyword>
<reference evidence="2 3" key="1">
    <citation type="journal article" date="2016" name="Nat. Commun.">
        <title>Thousands of microbial genomes shed light on interconnected biogeochemical processes in an aquifer system.</title>
        <authorList>
            <person name="Anantharaman K."/>
            <person name="Brown C.T."/>
            <person name="Hug L.A."/>
            <person name="Sharon I."/>
            <person name="Castelle C.J."/>
            <person name="Probst A.J."/>
            <person name="Thomas B.C."/>
            <person name="Singh A."/>
            <person name="Wilkins M.J."/>
            <person name="Karaoz U."/>
            <person name="Brodie E.L."/>
            <person name="Williams K.H."/>
            <person name="Hubbard S.S."/>
            <person name="Banfield J.F."/>
        </authorList>
    </citation>
    <scope>NUCLEOTIDE SEQUENCE [LARGE SCALE GENOMIC DNA]</scope>
</reference>
<comment type="caution">
    <text evidence="2">The sequence shown here is derived from an EMBL/GenBank/DDBJ whole genome shotgun (WGS) entry which is preliminary data.</text>
</comment>
<sequence>MFWCAFLSLCFGGGFNWLILVFSIFCAISPDFDFLLWKILRKKFKIQSHQNIFHHPLIFIPGMIGIGYVFASLFEVNTELVSVVVFGDVVFHFLHDSYFNAGMHWGWPFSWTRITFCNGFPKKVNQQFVDAFYKKMDKMKEGTASFVEEITKRSAGTESLTAGKLIFWLFAASSIAVFAFYF</sequence>
<feature type="transmembrane region" description="Helical" evidence="1">
    <location>
        <begin position="17"/>
        <end position="40"/>
    </location>
</feature>
<gene>
    <name evidence="2" type="ORF">A2W59_02080</name>
</gene>
<accession>A0A1G2PMF9</accession>
<name>A0A1G2PMF9_9BACT</name>
<evidence type="ECO:0000313" key="3">
    <source>
        <dbReference type="Proteomes" id="UP000178646"/>
    </source>
</evidence>
<evidence type="ECO:0008006" key="4">
    <source>
        <dbReference type="Google" id="ProtNLM"/>
    </source>
</evidence>
<feature type="transmembrane region" description="Helical" evidence="1">
    <location>
        <begin position="162"/>
        <end position="181"/>
    </location>
</feature>
<evidence type="ECO:0000313" key="2">
    <source>
        <dbReference type="EMBL" id="OHA48792.1"/>
    </source>
</evidence>
<dbReference type="Pfam" id="PF04307">
    <property type="entry name" value="YdjM"/>
    <property type="match status" value="1"/>
</dbReference>
<feature type="transmembrane region" description="Helical" evidence="1">
    <location>
        <begin position="52"/>
        <end position="74"/>
    </location>
</feature>
<keyword evidence="1" id="KW-0812">Transmembrane</keyword>
<dbReference type="InterPro" id="IPR007404">
    <property type="entry name" value="YdjM-like"/>
</dbReference>
<organism evidence="2 3">
    <name type="scientific">Candidatus Terrybacteria bacterium RIFCSPHIGHO2_02_41_19</name>
    <dbReference type="NCBI Taxonomy" id="1802364"/>
    <lineage>
        <taxon>Bacteria</taxon>
        <taxon>Candidatus Terryibacteriota</taxon>
    </lineage>
</organism>
<proteinExistence type="predicted"/>
<evidence type="ECO:0000256" key="1">
    <source>
        <dbReference type="SAM" id="Phobius"/>
    </source>
</evidence>
<protein>
    <recommendedName>
        <fullName evidence="4">Metal-dependent hydrolase</fullName>
    </recommendedName>
</protein>
<dbReference type="EMBL" id="MHSU01000040">
    <property type="protein sequence ID" value="OHA48792.1"/>
    <property type="molecule type" value="Genomic_DNA"/>
</dbReference>
<keyword evidence="1" id="KW-0472">Membrane</keyword>
<dbReference type="Proteomes" id="UP000178646">
    <property type="component" value="Unassembled WGS sequence"/>
</dbReference>